<sequence length="78" mass="9049">MLKVKAIAGLLILTVLSTLIWFAQLQANEHHGKQFVLYPNRRVGELEMNGPRNIWHVPEPKRVESFSPREYVKVIPRS</sequence>
<gene>
    <name evidence="1" type="ORF">WCV65_17025</name>
</gene>
<evidence type="ECO:0000313" key="1">
    <source>
        <dbReference type="EMBL" id="WXB96220.1"/>
    </source>
</evidence>
<evidence type="ECO:0000313" key="2">
    <source>
        <dbReference type="Proteomes" id="UP001377337"/>
    </source>
</evidence>
<dbReference type="RefSeq" id="WP_338778105.1">
    <property type="nucleotide sequence ID" value="NZ_CP147407.1"/>
</dbReference>
<name>A0ABZ2NF19_9BACI</name>
<protein>
    <submittedName>
        <fullName evidence="1">Uncharacterized protein</fullName>
    </submittedName>
</protein>
<proteinExistence type="predicted"/>
<dbReference type="EMBL" id="CP147407">
    <property type="protein sequence ID" value="WXB96220.1"/>
    <property type="molecule type" value="Genomic_DNA"/>
</dbReference>
<reference evidence="1 2" key="1">
    <citation type="submission" date="2024-02" db="EMBL/GenBank/DDBJ databases">
        <title>Seven novel Bacillus-like species.</title>
        <authorList>
            <person name="Liu G."/>
        </authorList>
    </citation>
    <scope>NUCLEOTIDE SEQUENCE [LARGE SCALE GENOMIC DNA]</scope>
    <source>
        <strain evidence="1 2">FJAT-52054</strain>
    </source>
</reference>
<organism evidence="1 2">
    <name type="scientific">Metabacillus sediminis</name>
    <dbReference type="NCBI Taxonomy" id="3117746"/>
    <lineage>
        <taxon>Bacteria</taxon>
        <taxon>Bacillati</taxon>
        <taxon>Bacillota</taxon>
        <taxon>Bacilli</taxon>
        <taxon>Bacillales</taxon>
        <taxon>Bacillaceae</taxon>
        <taxon>Metabacillus</taxon>
    </lineage>
</organism>
<keyword evidence="2" id="KW-1185">Reference proteome</keyword>
<dbReference type="Proteomes" id="UP001377337">
    <property type="component" value="Chromosome"/>
</dbReference>
<accession>A0ABZ2NF19</accession>